<gene>
    <name evidence="2" type="ORF">JAZ07_05980</name>
</gene>
<feature type="region of interest" description="Disordered" evidence="1">
    <location>
        <begin position="110"/>
        <end position="190"/>
    </location>
</feature>
<dbReference type="AlphaFoldDB" id="A0A9E4KBA8"/>
<evidence type="ECO:0000313" key="3">
    <source>
        <dbReference type="Proteomes" id="UP000886667"/>
    </source>
</evidence>
<reference evidence="2" key="1">
    <citation type="journal article" date="2021" name="Proc. Natl. Acad. Sci. U.S.A.">
        <title>Global biogeography of chemosynthetic symbionts reveals both localized and globally distributed symbiont groups. .</title>
        <authorList>
            <person name="Osvatic J.T."/>
            <person name="Wilkins L.G.E."/>
            <person name="Leibrecht L."/>
            <person name="Leray M."/>
            <person name="Zauner S."/>
            <person name="Polzin J."/>
            <person name="Camacho Y."/>
            <person name="Gros O."/>
            <person name="van Gils J.A."/>
            <person name="Eisen J.A."/>
            <person name="Petersen J.M."/>
            <person name="Yuen B."/>
        </authorList>
    </citation>
    <scope>NUCLEOTIDE SEQUENCE</scope>
    <source>
        <strain evidence="2">MAGclacostrist064TRANS</strain>
    </source>
</reference>
<name>A0A9E4KBA8_9GAMM</name>
<feature type="compositionally biased region" description="Polar residues" evidence="1">
    <location>
        <begin position="175"/>
        <end position="190"/>
    </location>
</feature>
<feature type="compositionally biased region" description="Basic and acidic residues" evidence="1">
    <location>
        <begin position="163"/>
        <end position="173"/>
    </location>
</feature>
<proteinExistence type="predicted"/>
<comment type="caution">
    <text evidence="2">The sequence shown here is derived from an EMBL/GenBank/DDBJ whole genome shotgun (WGS) entry which is preliminary data.</text>
</comment>
<sequence length="190" mass="22069">MHINIYSLLLWLVSLLAPVQLFAERYAYPLNNSESVGARSNSGIYGQYQWRPLNEEQGSGVQAEGEWRGSADRSTHYYRDYTDTPFGLPEGTYRPVPERHEITPYHQGFKFRPLNPAEQERVKQRNLTNREVRQPSGQLRFRPQQSGSESGRFGYSQGNQYRFRPDERLDRGFPSDTTPYYTSEPQPMAP</sequence>
<protein>
    <submittedName>
        <fullName evidence="2">Uncharacterized protein</fullName>
    </submittedName>
</protein>
<feature type="compositionally biased region" description="Basic and acidic residues" evidence="1">
    <location>
        <begin position="118"/>
        <end position="133"/>
    </location>
</feature>
<organism evidence="2 3">
    <name type="scientific">Candidatus Thiodiazotropha taylori</name>
    <dbReference type="NCBI Taxonomy" id="2792791"/>
    <lineage>
        <taxon>Bacteria</taxon>
        <taxon>Pseudomonadati</taxon>
        <taxon>Pseudomonadota</taxon>
        <taxon>Gammaproteobacteria</taxon>
        <taxon>Chromatiales</taxon>
        <taxon>Sedimenticolaceae</taxon>
        <taxon>Candidatus Thiodiazotropha</taxon>
    </lineage>
</organism>
<evidence type="ECO:0000313" key="2">
    <source>
        <dbReference type="EMBL" id="MCG7945883.1"/>
    </source>
</evidence>
<accession>A0A9E4KBA8</accession>
<evidence type="ECO:0000256" key="1">
    <source>
        <dbReference type="SAM" id="MobiDB-lite"/>
    </source>
</evidence>
<dbReference type="Proteomes" id="UP000886667">
    <property type="component" value="Unassembled WGS sequence"/>
</dbReference>
<dbReference type="EMBL" id="JAEPCM010000189">
    <property type="protein sequence ID" value="MCG7945883.1"/>
    <property type="molecule type" value="Genomic_DNA"/>
</dbReference>